<comment type="caution">
    <text evidence="1">The sequence shown here is derived from an EMBL/GenBank/DDBJ whole genome shotgun (WGS) entry which is preliminary data.</text>
</comment>
<dbReference type="RefSeq" id="WP_022671538.1">
    <property type="nucleotide sequence ID" value="NZ_AUYM01000086.1"/>
</dbReference>
<evidence type="ECO:0000313" key="2">
    <source>
        <dbReference type="Proteomes" id="UP000284716"/>
    </source>
</evidence>
<dbReference type="Proteomes" id="UP000284716">
    <property type="component" value="Unassembled WGS sequence"/>
</dbReference>
<dbReference type="AlphaFoldDB" id="A0A0E2LVN7"/>
<organism evidence="1 2">
    <name type="scientific">Lacticaseibacillus paracasei</name>
    <name type="common">Lactobacillus paracasei</name>
    <dbReference type="NCBI Taxonomy" id="1597"/>
    <lineage>
        <taxon>Bacteria</taxon>
        <taxon>Bacillati</taxon>
        <taxon>Bacillota</taxon>
        <taxon>Bacilli</taxon>
        <taxon>Lactobacillales</taxon>
        <taxon>Lactobacillaceae</taxon>
        <taxon>Lacticaseibacillus</taxon>
    </lineage>
</organism>
<accession>A0A0E2LVN7</accession>
<gene>
    <name evidence="1" type="ORF">FAM18157_01723</name>
</gene>
<reference evidence="1 2" key="1">
    <citation type="journal article" date="2018" name="Front. Microbiol.">
        <title>Conversion of Methionine to Cysteine in Lactobacillus paracasei Depends on the Highly Mobile cysK-ctl-cysE Gene Cluster.</title>
        <authorList>
            <person name="Wuthrich D."/>
            <person name="Irmler S."/>
            <person name="Berthoud H."/>
            <person name="Guggenbuhl B."/>
            <person name="Eugster E."/>
            <person name="Bruggmann R."/>
        </authorList>
    </citation>
    <scope>NUCLEOTIDE SEQUENCE [LARGE SCALE GENOMIC DNA]</scope>
    <source>
        <strain evidence="1 2">FAM18157</strain>
    </source>
</reference>
<sequence length="51" mass="5889">MNKYLNELISKIKSGEFELIETTLSNKEIDSETIQTTYGFVVKSKNLHPKK</sequence>
<dbReference type="EMBL" id="LKFS01000071">
    <property type="protein sequence ID" value="RND80738.1"/>
    <property type="molecule type" value="Genomic_DNA"/>
</dbReference>
<evidence type="ECO:0000313" key="1">
    <source>
        <dbReference type="EMBL" id="RND80738.1"/>
    </source>
</evidence>
<protein>
    <submittedName>
        <fullName evidence="1">Uncharacterized protein</fullName>
    </submittedName>
</protein>
<name>A0A0E2LVN7_LACPA</name>
<proteinExistence type="predicted"/>